<evidence type="ECO:0008006" key="4">
    <source>
        <dbReference type="Google" id="ProtNLM"/>
    </source>
</evidence>
<evidence type="ECO:0000256" key="1">
    <source>
        <dbReference type="SAM" id="SignalP"/>
    </source>
</evidence>
<sequence>MKTRIALSLTCLAALGACDAVSGPKYEISMEMRDLAGPWLSDEEKRAMEAEFLAEWAGGPQCVGAQTFGDWKSIVEEVSAMGADKGCESEITQQDETGFTRVMRCTGKGEGDFVSDGSQLVATTTAYVDGDNFRFETRFDFGHEEIPGSFAYTLAGTGRRVETCST</sequence>
<proteinExistence type="predicted"/>
<feature type="chain" id="PRO_5045463228" description="DUF3617 family protein" evidence="1">
    <location>
        <begin position="23"/>
        <end position="166"/>
    </location>
</feature>
<feature type="signal peptide" evidence="1">
    <location>
        <begin position="1"/>
        <end position="22"/>
    </location>
</feature>
<reference evidence="2 3" key="1">
    <citation type="submission" date="2021-08" db="EMBL/GenBank/DDBJ databases">
        <title>Comparative Genomics Analysis of the Genus Qipengyuania Reveals Extensive Genetic Diversity and Metabolic Versatility, Including the Description of Fifteen Novel Species.</title>
        <authorList>
            <person name="Liu Y."/>
        </authorList>
    </citation>
    <scope>NUCLEOTIDE SEQUENCE [LARGE SCALE GENOMIC DNA]</scope>
    <source>
        <strain evidence="2 3">1NDH13</strain>
    </source>
</reference>
<keyword evidence="3" id="KW-1185">Reference proteome</keyword>
<dbReference type="RefSeq" id="WP_221424629.1">
    <property type="nucleotide sequence ID" value="NZ_CP081295.1"/>
</dbReference>
<dbReference type="PROSITE" id="PS51257">
    <property type="entry name" value="PROKAR_LIPOPROTEIN"/>
    <property type="match status" value="1"/>
</dbReference>
<accession>A0ABX8ZJC9</accession>
<protein>
    <recommendedName>
        <fullName evidence="4">DUF3617 family protein</fullName>
    </recommendedName>
</protein>
<gene>
    <name evidence="2" type="ORF">K3148_09785</name>
</gene>
<evidence type="ECO:0000313" key="2">
    <source>
        <dbReference type="EMBL" id="QZD89126.1"/>
    </source>
</evidence>
<dbReference type="EMBL" id="CP081295">
    <property type="protein sequence ID" value="QZD89126.1"/>
    <property type="molecule type" value="Genomic_DNA"/>
</dbReference>
<organism evidence="2 3">
    <name type="scientific">Qipengyuania aurantiaca</name>
    <dbReference type="NCBI Taxonomy" id="2867233"/>
    <lineage>
        <taxon>Bacteria</taxon>
        <taxon>Pseudomonadati</taxon>
        <taxon>Pseudomonadota</taxon>
        <taxon>Alphaproteobacteria</taxon>
        <taxon>Sphingomonadales</taxon>
        <taxon>Erythrobacteraceae</taxon>
        <taxon>Qipengyuania</taxon>
    </lineage>
</organism>
<name>A0ABX8ZJC9_9SPHN</name>
<keyword evidence="1" id="KW-0732">Signal</keyword>
<evidence type="ECO:0000313" key="3">
    <source>
        <dbReference type="Proteomes" id="UP000824281"/>
    </source>
</evidence>
<dbReference type="Proteomes" id="UP000824281">
    <property type="component" value="Chromosome"/>
</dbReference>